<dbReference type="AlphaFoldDB" id="A0A0C2J8S4"/>
<dbReference type="Proteomes" id="UP000031668">
    <property type="component" value="Unassembled WGS sequence"/>
</dbReference>
<dbReference type="GO" id="GO:0061665">
    <property type="term" value="F:SUMO ligase activity"/>
    <property type="evidence" value="ECO:0007669"/>
    <property type="project" value="TreeGrafter"/>
</dbReference>
<dbReference type="GO" id="GO:0016874">
    <property type="term" value="F:ligase activity"/>
    <property type="evidence" value="ECO:0007669"/>
    <property type="project" value="UniProtKB-KW"/>
</dbReference>
<proteinExistence type="predicted"/>
<evidence type="ECO:0000256" key="2">
    <source>
        <dbReference type="ARBA" id="ARBA00022771"/>
    </source>
</evidence>
<evidence type="ECO:0000313" key="6">
    <source>
        <dbReference type="EMBL" id="KII65513.1"/>
    </source>
</evidence>
<sequence length="457" mass="51730">MRRPSDPDEVKSAIRRLRITELRYLLQMFSVSLAHNAPRQTLVAKVNDLIRNEDPYISSTARSVILSLAYRTCNPADNQFLIRSTTPQPPKVVQFAQVLNGTGISIGWSQQSVANPSVTIPVAQGNFRKSIQTSPGLPSAQFDTFYVHSVIVPPTCLNPDLENLSNQRQSFFSFKLLDACHTILRERQIGRDGTISYGLSLYLRIGVIDTSQNMFIDKYNKKFMIEVNRKVIEIKDKFDGTSSQCFLPINITSSCSLYPLMTNYVTIKVLTDQPGKFYYSLIIGRKKNKNEICQQVLNNPMISIDQSLAILKQPKSDDQDIQFEGKLVVSLRCPISLTIMQTPVRFMQCKHVQCFDLESYLSLMLQYPTFICPVCEFKGSLKTLHVDQFMKKILHENPDCGSVSIEMDGHDYSIHGLATKTPESDDAMEDSSLEIDKTVFQITSNDQDSDDDVIFIE</sequence>
<dbReference type="Gene3D" id="2.60.120.780">
    <property type="entry name" value="PINIT domain"/>
    <property type="match status" value="1"/>
</dbReference>
<dbReference type="Gene3D" id="3.30.40.10">
    <property type="entry name" value="Zinc/RING finger domain, C3HC4 (zinc finger)"/>
    <property type="match status" value="1"/>
</dbReference>
<gene>
    <name evidence="6" type="ORF">RF11_11129</name>
</gene>
<accession>A0A0C2J8S4</accession>
<protein>
    <submittedName>
        <fullName evidence="6">E3 SUMO-protein ligase PIAS2</fullName>
    </submittedName>
</protein>
<dbReference type="Pfam" id="PF02891">
    <property type="entry name" value="zf-MIZ"/>
    <property type="match status" value="1"/>
</dbReference>
<dbReference type="PROSITE" id="PS51044">
    <property type="entry name" value="ZF_SP_RING"/>
    <property type="match status" value="1"/>
</dbReference>
<organism evidence="6 7">
    <name type="scientific">Thelohanellus kitauei</name>
    <name type="common">Myxosporean</name>
    <dbReference type="NCBI Taxonomy" id="669202"/>
    <lineage>
        <taxon>Eukaryota</taxon>
        <taxon>Metazoa</taxon>
        <taxon>Cnidaria</taxon>
        <taxon>Myxozoa</taxon>
        <taxon>Myxosporea</taxon>
        <taxon>Bivalvulida</taxon>
        <taxon>Platysporina</taxon>
        <taxon>Myxobolidae</taxon>
        <taxon>Thelohanellus</taxon>
    </lineage>
</organism>
<dbReference type="GO" id="GO:0016925">
    <property type="term" value="P:protein sumoylation"/>
    <property type="evidence" value="ECO:0007669"/>
    <property type="project" value="TreeGrafter"/>
</dbReference>
<name>A0A0C2J8S4_THEKT</name>
<evidence type="ECO:0000259" key="5">
    <source>
        <dbReference type="PROSITE" id="PS51044"/>
    </source>
</evidence>
<dbReference type="SUPFAM" id="SSF57850">
    <property type="entry name" value="RING/U-box"/>
    <property type="match status" value="1"/>
</dbReference>
<feature type="domain" description="SP-RING-type" evidence="5">
    <location>
        <begin position="317"/>
        <end position="399"/>
    </location>
</feature>
<dbReference type="OMA" id="DACHTIL"/>
<comment type="caution">
    <text evidence="6">The sequence shown here is derived from an EMBL/GenBank/DDBJ whole genome shotgun (WGS) entry which is preliminary data.</text>
</comment>
<dbReference type="OrthoDB" id="27975at2759"/>
<dbReference type="GO" id="GO:0008270">
    <property type="term" value="F:zinc ion binding"/>
    <property type="evidence" value="ECO:0007669"/>
    <property type="project" value="UniProtKB-KW"/>
</dbReference>
<keyword evidence="6" id="KW-0436">Ligase</keyword>
<keyword evidence="3" id="KW-0862">Zinc</keyword>
<dbReference type="InterPro" id="IPR038654">
    <property type="entry name" value="PINIT_sf"/>
</dbReference>
<dbReference type="InterPro" id="IPR013083">
    <property type="entry name" value="Znf_RING/FYVE/PHD"/>
</dbReference>
<keyword evidence="2 4" id="KW-0863">Zinc-finger</keyword>
<reference evidence="6 7" key="1">
    <citation type="journal article" date="2014" name="Genome Biol. Evol.">
        <title>The genome of the myxosporean Thelohanellus kitauei shows adaptations to nutrient acquisition within its fish host.</title>
        <authorList>
            <person name="Yang Y."/>
            <person name="Xiong J."/>
            <person name="Zhou Z."/>
            <person name="Huo F."/>
            <person name="Miao W."/>
            <person name="Ran C."/>
            <person name="Liu Y."/>
            <person name="Zhang J."/>
            <person name="Feng J."/>
            <person name="Wang M."/>
            <person name="Wang M."/>
            <person name="Wang L."/>
            <person name="Yao B."/>
        </authorList>
    </citation>
    <scope>NUCLEOTIDE SEQUENCE [LARGE SCALE GENOMIC DNA]</scope>
    <source>
        <strain evidence="6">Wuqing</strain>
    </source>
</reference>
<keyword evidence="1" id="KW-0479">Metal-binding</keyword>
<evidence type="ECO:0000256" key="4">
    <source>
        <dbReference type="PROSITE-ProRule" id="PRU00452"/>
    </source>
</evidence>
<evidence type="ECO:0000256" key="1">
    <source>
        <dbReference type="ARBA" id="ARBA00022723"/>
    </source>
</evidence>
<keyword evidence="7" id="KW-1185">Reference proteome</keyword>
<evidence type="ECO:0000313" key="7">
    <source>
        <dbReference type="Proteomes" id="UP000031668"/>
    </source>
</evidence>
<dbReference type="GO" id="GO:0000785">
    <property type="term" value="C:chromatin"/>
    <property type="evidence" value="ECO:0007669"/>
    <property type="project" value="TreeGrafter"/>
</dbReference>
<dbReference type="PANTHER" id="PTHR10782">
    <property type="entry name" value="ZINC FINGER MIZ DOMAIN-CONTAINING PROTEIN"/>
    <property type="match status" value="1"/>
</dbReference>
<dbReference type="CDD" id="cd16650">
    <property type="entry name" value="SP-RING_PIAS-like"/>
    <property type="match status" value="1"/>
</dbReference>
<dbReference type="EMBL" id="JWZT01003801">
    <property type="protein sequence ID" value="KII65513.1"/>
    <property type="molecule type" value="Genomic_DNA"/>
</dbReference>
<evidence type="ECO:0000256" key="3">
    <source>
        <dbReference type="ARBA" id="ARBA00022833"/>
    </source>
</evidence>
<dbReference type="PANTHER" id="PTHR10782:SF4">
    <property type="entry name" value="TONALLI, ISOFORM E"/>
    <property type="match status" value="1"/>
</dbReference>
<dbReference type="InterPro" id="IPR004181">
    <property type="entry name" value="Znf_MIZ"/>
</dbReference>